<protein>
    <submittedName>
        <fullName evidence="1">Uncharacterized protein</fullName>
    </submittedName>
</protein>
<reference evidence="2" key="1">
    <citation type="journal article" date="2019" name="Int. J. Syst. Evol. Microbiol.">
        <title>The Global Catalogue of Microorganisms (GCM) 10K type strain sequencing project: providing services to taxonomists for standard genome sequencing and annotation.</title>
        <authorList>
            <consortium name="The Broad Institute Genomics Platform"/>
            <consortium name="The Broad Institute Genome Sequencing Center for Infectious Disease"/>
            <person name="Wu L."/>
            <person name="Ma J."/>
        </authorList>
    </citation>
    <scope>NUCLEOTIDE SEQUENCE [LARGE SCALE GENOMIC DNA]</scope>
    <source>
        <strain evidence="2">CGMCC 4.1782</strain>
    </source>
</reference>
<gene>
    <name evidence="1" type="ORF">ACFSKP_09920</name>
</gene>
<evidence type="ECO:0000313" key="1">
    <source>
        <dbReference type="EMBL" id="MFD2246571.1"/>
    </source>
</evidence>
<proteinExistence type="predicted"/>
<sequence>MAEVPLSRGVQGCVYTSSMKVIPQSIAIAKGGLPVITRTIAWPFDPIEL</sequence>
<dbReference type="Proteomes" id="UP001597374">
    <property type="component" value="Unassembled WGS sequence"/>
</dbReference>
<organism evidence="1 2">
    <name type="scientific">Pontibacter ruber</name>
    <dbReference type="NCBI Taxonomy" id="1343895"/>
    <lineage>
        <taxon>Bacteria</taxon>
        <taxon>Pseudomonadati</taxon>
        <taxon>Bacteroidota</taxon>
        <taxon>Cytophagia</taxon>
        <taxon>Cytophagales</taxon>
        <taxon>Hymenobacteraceae</taxon>
        <taxon>Pontibacter</taxon>
    </lineage>
</organism>
<keyword evidence="2" id="KW-1185">Reference proteome</keyword>
<name>A0ABW5CVS3_9BACT</name>
<dbReference type="EMBL" id="JBHUIM010000001">
    <property type="protein sequence ID" value="MFD2246571.1"/>
    <property type="molecule type" value="Genomic_DNA"/>
</dbReference>
<accession>A0ABW5CVS3</accession>
<evidence type="ECO:0000313" key="2">
    <source>
        <dbReference type="Proteomes" id="UP001597374"/>
    </source>
</evidence>
<dbReference type="RefSeq" id="WP_377496176.1">
    <property type="nucleotide sequence ID" value="NZ_JBHUIM010000001.1"/>
</dbReference>
<comment type="caution">
    <text evidence="1">The sequence shown here is derived from an EMBL/GenBank/DDBJ whole genome shotgun (WGS) entry which is preliminary data.</text>
</comment>